<evidence type="ECO:0000313" key="2">
    <source>
        <dbReference type="Proteomes" id="UP000000442"/>
    </source>
</evidence>
<accession>C0Q8U8</accession>
<gene>
    <name evidence="1" type="ordered locus">HRM2_13270</name>
</gene>
<dbReference type="EMBL" id="CP001087">
    <property type="protein sequence ID" value="ACN14438.1"/>
    <property type="molecule type" value="Genomic_DNA"/>
</dbReference>
<keyword evidence="2" id="KW-1185">Reference proteome</keyword>
<dbReference type="Proteomes" id="UP000000442">
    <property type="component" value="Chromosome"/>
</dbReference>
<dbReference type="eggNOG" id="ENOG5033MGQ">
    <property type="taxonomic scope" value="Bacteria"/>
</dbReference>
<name>C0Q8U8_DESAH</name>
<dbReference type="OrthoDB" id="5423027at2"/>
<evidence type="ECO:0000313" key="1">
    <source>
        <dbReference type="EMBL" id="ACN14438.1"/>
    </source>
</evidence>
<protein>
    <submittedName>
        <fullName evidence="1">Uncharacterized protein</fullName>
    </submittedName>
</protein>
<proteinExistence type="predicted"/>
<dbReference type="KEGG" id="dat:HRM2_13270"/>
<dbReference type="STRING" id="177437.HRM2_13270"/>
<sequence length="82" mass="9329">MQTQEITIYGIVVPTDWDDQGNILKIAIATYDEGKIIVAPDDRGLALMSCLRKTVQARGILRQNNGSREMEIHTFAMDRRQH</sequence>
<dbReference type="RefSeq" id="WP_015903225.1">
    <property type="nucleotide sequence ID" value="NC_012108.1"/>
</dbReference>
<reference evidence="1 2" key="1">
    <citation type="journal article" date="2009" name="Environ. Microbiol.">
        <title>Genome sequence of Desulfobacterium autotrophicum HRM2, a marine sulfate reducer oxidizing organic carbon completely to carbon dioxide.</title>
        <authorList>
            <person name="Strittmatter A.W."/>
            <person name="Liesegang H."/>
            <person name="Rabus R."/>
            <person name="Decker I."/>
            <person name="Amann J."/>
            <person name="Andres S."/>
            <person name="Henne A."/>
            <person name="Fricke W.F."/>
            <person name="Martinez-Arias R."/>
            <person name="Bartels D."/>
            <person name="Goesmann A."/>
            <person name="Krause L."/>
            <person name="Puehler A."/>
            <person name="Klenk H.P."/>
            <person name="Richter M."/>
            <person name="Schuler M."/>
            <person name="Gloeckner F.O."/>
            <person name="Meyerdierks A."/>
            <person name="Gottschalk G."/>
            <person name="Amann R."/>
        </authorList>
    </citation>
    <scope>NUCLEOTIDE SEQUENCE [LARGE SCALE GENOMIC DNA]</scope>
    <source>
        <strain evidence="2">ATCC 43914 / DSM 3382 / HRM2</strain>
    </source>
</reference>
<dbReference type="HOGENOM" id="CLU_2568325_0_0_7"/>
<dbReference type="AlphaFoldDB" id="C0Q8U8"/>
<organism evidence="1 2">
    <name type="scientific">Desulforapulum autotrophicum (strain ATCC 43914 / DSM 3382 / VKM B-1955 / HRM2)</name>
    <name type="common">Desulfobacterium autotrophicum</name>
    <dbReference type="NCBI Taxonomy" id="177437"/>
    <lineage>
        <taxon>Bacteria</taxon>
        <taxon>Pseudomonadati</taxon>
        <taxon>Thermodesulfobacteriota</taxon>
        <taxon>Desulfobacteria</taxon>
        <taxon>Desulfobacterales</taxon>
        <taxon>Desulfobacteraceae</taxon>
        <taxon>Desulforapulum</taxon>
    </lineage>
</organism>